<organism evidence="1 2">
    <name type="scientific">Erwinia psidii</name>
    <dbReference type="NCBI Taxonomy" id="69224"/>
    <lineage>
        <taxon>Bacteria</taxon>
        <taxon>Pseudomonadati</taxon>
        <taxon>Pseudomonadota</taxon>
        <taxon>Gammaproteobacteria</taxon>
        <taxon>Enterobacterales</taxon>
        <taxon>Erwiniaceae</taxon>
        <taxon>Erwinia</taxon>
    </lineage>
</organism>
<proteinExistence type="predicted"/>
<protein>
    <submittedName>
        <fullName evidence="1">Uncharacterized protein</fullName>
    </submittedName>
</protein>
<dbReference type="InterPro" id="IPR056510">
    <property type="entry name" value="WapI"/>
</dbReference>
<evidence type="ECO:0000313" key="2">
    <source>
        <dbReference type="Proteomes" id="UP000279457"/>
    </source>
</evidence>
<accession>A0A3N6SE26</accession>
<dbReference type="Pfam" id="PF24716">
    <property type="entry name" value="WapI"/>
    <property type="match status" value="1"/>
</dbReference>
<dbReference type="Proteomes" id="UP000279457">
    <property type="component" value="Unassembled WGS sequence"/>
</dbReference>
<keyword evidence="2" id="KW-1185">Reference proteome</keyword>
<reference evidence="1 2" key="1">
    <citation type="submission" date="2018-10" db="EMBL/GenBank/DDBJ databases">
        <title>Draft genome sequence for the type isolate of Erwinia psidii, agent causal of bacterial blight in guava (Psidium guajava) and wilt and die-back of Eucalyptus spp.</title>
        <authorList>
            <person name="Hermenegildo P.S."/>
            <person name="Santos S.A."/>
            <person name="Guimaraes L.M.S."/>
            <person name="Vidigal P.M.P."/>
            <person name="Pereira I.C."/>
            <person name="Badel J.L."/>
            <person name="Alfenas-Zerbini P."/>
            <person name="Ferreira M.A.S.V."/>
            <person name="Alfenas A.C."/>
        </authorList>
    </citation>
    <scope>NUCLEOTIDE SEQUENCE [LARGE SCALE GENOMIC DNA]</scope>
    <source>
        <strain evidence="1 2">IBSBF 435</strain>
    </source>
</reference>
<dbReference type="AlphaFoldDB" id="A0A3N6SE26"/>
<sequence>MIYFNGDAKLKINIIGYEYENSTDKDDSNWLIVEIFVENTDGESWSSVDPGLRTMELVELKEWFSSVLDKKTTSAELSFMENELRFMREENGSVSIALNYAFHPNWESYDLNNDSEVVLNFLLDDGKLKRVIIEIDGLIKRFPERKFH</sequence>
<name>A0A3N6SE26_9GAMM</name>
<dbReference type="RefSeq" id="WP_124232007.1">
    <property type="nucleotide sequence ID" value="NZ_RHHM01000002.1"/>
</dbReference>
<dbReference type="EMBL" id="RHHM01000002">
    <property type="protein sequence ID" value="RQM39710.1"/>
    <property type="molecule type" value="Genomic_DNA"/>
</dbReference>
<dbReference type="OrthoDB" id="6977913at2"/>
<gene>
    <name evidence="1" type="ORF">EB241_04620</name>
</gene>
<comment type="caution">
    <text evidence="1">The sequence shown here is derived from an EMBL/GenBank/DDBJ whole genome shotgun (WGS) entry which is preliminary data.</text>
</comment>
<evidence type="ECO:0000313" key="1">
    <source>
        <dbReference type="EMBL" id="RQM39710.1"/>
    </source>
</evidence>